<dbReference type="EMBL" id="CP090896">
    <property type="protein sequence ID" value="ULT81277.1"/>
    <property type="molecule type" value="Genomic_DNA"/>
</dbReference>
<organism evidence="2 3">
    <name type="scientific">Caenorhabditis briggsae</name>
    <dbReference type="NCBI Taxonomy" id="6238"/>
    <lineage>
        <taxon>Eukaryota</taxon>
        <taxon>Metazoa</taxon>
        <taxon>Ecdysozoa</taxon>
        <taxon>Nematoda</taxon>
        <taxon>Chromadorea</taxon>
        <taxon>Rhabditida</taxon>
        <taxon>Rhabditina</taxon>
        <taxon>Rhabditomorpha</taxon>
        <taxon>Rhabditoidea</taxon>
        <taxon>Rhabditidae</taxon>
        <taxon>Peloderinae</taxon>
        <taxon>Caenorhabditis</taxon>
    </lineage>
</organism>
<keyword evidence="1" id="KW-0732">Signal</keyword>
<proteinExistence type="predicted"/>
<name>A0AAE8ZRD8_CAEBR</name>
<evidence type="ECO:0000256" key="1">
    <source>
        <dbReference type="SAM" id="SignalP"/>
    </source>
</evidence>
<evidence type="ECO:0000313" key="3">
    <source>
        <dbReference type="Proteomes" id="UP000827892"/>
    </source>
</evidence>
<feature type="signal peptide" evidence="1">
    <location>
        <begin position="1"/>
        <end position="19"/>
    </location>
</feature>
<feature type="chain" id="PRO_5042033134" description="Secreted protein" evidence="1">
    <location>
        <begin position="20"/>
        <end position="79"/>
    </location>
</feature>
<reference evidence="2 3" key="1">
    <citation type="submission" date="2022-05" db="EMBL/GenBank/DDBJ databases">
        <title>Chromosome-level reference genomes for two strains of Caenorhabditis briggsae: an improved platform for comparative genomics.</title>
        <authorList>
            <person name="Stevens L."/>
            <person name="Andersen E.C."/>
        </authorList>
    </citation>
    <scope>NUCLEOTIDE SEQUENCE [LARGE SCALE GENOMIC DNA]</scope>
    <source>
        <strain evidence="2">QX1410_ONT</strain>
        <tissue evidence="2">Whole-organism</tissue>
    </source>
</reference>
<evidence type="ECO:0000313" key="2">
    <source>
        <dbReference type="EMBL" id="ULT81277.1"/>
    </source>
</evidence>
<sequence length="79" mass="8918">MSKTSWLLLRHILILQTNSFTVSRQLSTLLLSHSDYSHWGYNTLLVHSSKDGSHDDQVDTSSTVFLTDCASGMHYQCNS</sequence>
<dbReference type="Proteomes" id="UP000827892">
    <property type="component" value="Chromosome X"/>
</dbReference>
<dbReference type="AlphaFoldDB" id="A0AAE8ZRD8"/>
<gene>
    <name evidence="2" type="ORF">L3Y34_011273</name>
</gene>
<evidence type="ECO:0008006" key="4">
    <source>
        <dbReference type="Google" id="ProtNLM"/>
    </source>
</evidence>
<protein>
    <recommendedName>
        <fullName evidence="4">Secreted protein</fullName>
    </recommendedName>
</protein>
<accession>A0AAE8ZRD8</accession>